<evidence type="ECO:0000256" key="9">
    <source>
        <dbReference type="HAMAP-Rule" id="MF_01148"/>
    </source>
</evidence>
<dbReference type="OrthoDB" id="9804277at2"/>
<keyword evidence="5 9" id="KW-0812">Transmembrane</keyword>
<dbReference type="UniPathway" id="UPA00666"/>
<keyword evidence="12" id="KW-0449">Lipoprotein</keyword>
<comment type="function">
    <text evidence="9">Catalyzes the phospholipid dependent N-acylation of the N-terminal cysteine of apolipoprotein, the last step in lipoprotein maturation.</text>
</comment>
<evidence type="ECO:0000256" key="5">
    <source>
        <dbReference type="ARBA" id="ARBA00022692"/>
    </source>
</evidence>
<dbReference type="InterPro" id="IPR036526">
    <property type="entry name" value="C-N_Hydrolase_sf"/>
</dbReference>
<dbReference type="Gene3D" id="3.60.110.10">
    <property type="entry name" value="Carbon-nitrogen hydrolase"/>
    <property type="match status" value="1"/>
</dbReference>
<evidence type="ECO:0000256" key="7">
    <source>
        <dbReference type="ARBA" id="ARBA00023136"/>
    </source>
</evidence>
<evidence type="ECO:0000256" key="1">
    <source>
        <dbReference type="ARBA" id="ARBA00004651"/>
    </source>
</evidence>
<comment type="similarity">
    <text evidence="2 9">Belongs to the CN hydrolase family. Apolipoprotein N-acyltransferase subfamily.</text>
</comment>
<evidence type="ECO:0000256" key="6">
    <source>
        <dbReference type="ARBA" id="ARBA00022989"/>
    </source>
</evidence>
<dbReference type="GO" id="GO:0016410">
    <property type="term" value="F:N-acyltransferase activity"/>
    <property type="evidence" value="ECO:0007669"/>
    <property type="project" value="UniProtKB-UniRule"/>
</dbReference>
<feature type="transmembrane region" description="Helical" evidence="9">
    <location>
        <begin position="162"/>
        <end position="181"/>
    </location>
</feature>
<sequence>MLNTHAGRDTAETSAEAKRVAETRAVRDHRLETGVRTLAGWRRNLVAFAVGGISTLALAPLHLWPVMFATLPVLAWLLDGIVARAPTFAARLRSAAILGWCFGFGYFLASLYWIGFAFFVQADRFAWMSPLGILVMPAGLALFYALGLAMASAVWRPGPARLFFFALAFFAVELLRGHILTGFPWNAIGYTLAAPETLMQAGALVGVYGLSFFAVLVFAAPATLTDRTGRALRYLMPALAVLLLAGMAGWGWWRLAQPLPPDVAGPKLRIVQANIPQADKWKPEARDWIFQRYLRLSRGGVSLAGSGVTHVIWPEAALPFVYLFDDDIAKESQREAFDRLLPPEAMLITGANRAETVTNGAGERVVSDVYNSILAIDDRGAVITTADKSHLVPFGEYLPFQETLEAVGIRQLTNLPGGFAAGQGPRNLELAGLPLFTPLICYEIIFPGAVTPKNRPAWLLNVTDDSWFGETAGPYQHLHQARMRAVEEGLPVIRAANTGISAVIGPRGTLRKRLALGSMGAMDTALPAAVGEPLYARAGALIHWAIAIAGLSLALALQLLTPARGRRFGA</sequence>
<evidence type="ECO:0000313" key="12">
    <source>
        <dbReference type="EMBL" id="RIA47352.1"/>
    </source>
</evidence>
<dbReference type="HAMAP" id="MF_01148">
    <property type="entry name" value="Lnt"/>
    <property type="match status" value="1"/>
</dbReference>
<organism evidence="12 13">
    <name type="scientific">Dichotomicrobium thermohalophilum</name>
    <dbReference type="NCBI Taxonomy" id="933063"/>
    <lineage>
        <taxon>Bacteria</taxon>
        <taxon>Pseudomonadati</taxon>
        <taxon>Pseudomonadota</taxon>
        <taxon>Alphaproteobacteria</taxon>
        <taxon>Hyphomicrobiales</taxon>
        <taxon>Hyphomicrobiaceae</taxon>
        <taxon>Dichotomicrobium</taxon>
    </lineage>
</organism>
<dbReference type="InterPro" id="IPR004563">
    <property type="entry name" value="Apolipo_AcylTrfase"/>
</dbReference>
<feature type="transmembrane region" description="Helical" evidence="9">
    <location>
        <begin position="97"/>
        <end position="119"/>
    </location>
</feature>
<keyword evidence="13" id="KW-1185">Reference proteome</keyword>
<dbReference type="PANTHER" id="PTHR38686">
    <property type="entry name" value="APOLIPOPROTEIN N-ACYLTRANSFERASE"/>
    <property type="match status" value="1"/>
</dbReference>
<keyword evidence="8 9" id="KW-0012">Acyltransferase</keyword>
<feature type="transmembrane region" description="Helical" evidence="9">
    <location>
        <begin position="131"/>
        <end position="155"/>
    </location>
</feature>
<evidence type="ECO:0000256" key="10">
    <source>
        <dbReference type="SAM" id="MobiDB-lite"/>
    </source>
</evidence>
<evidence type="ECO:0000256" key="3">
    <source>
        <dbReference type="ARBA" id="ARBA00022475"/>
    </source>
</evidence>
<comment type="subcellular location">
    <subcellularLocation>
        <location evidence="1 9">Cell membrane</location>
        <topology evidence="1 9">Multi-pass membrane protein</topology>
    </subcellularLocation>
</comment>
<dbReference type="InterPro" id="IPR003010">
    <property type="entry name" value="C-N_Hydrolase"/>
</dbReference>
<dbReference type="EC" id="2.3.1.269" evidence="9"/>
<keyword evidence="6 9" id="KW-1133">Transmembrane helix</keyword>
<dbReference type="Proteomes" id="UP000266273">
    <property type="component" value="Unassembled WGS sequence"/>
</dbReference>
<feature type="domain" description="CN hydrolase" evidence="11">
    <location>
        <begin position="271"/>
        <end position="528"/>
    </location>
</feature>
<dbReference type="SUPFAM" id="SSF56317">
    <property type="entry name" value="Carbon-nitrogen hydrolase"/>
    <property type="match status" value="1"/>
</dbReference>
<evidence type="ECO:0000256" key="2">
    <source>
        <dbReference type="ARBA" id="ARBA00010065"/>
    </source>
</evidence>
<reference evidence="12 13" key="1">
    <citation type="submission" date="2018-08" db="EMBL/GenBank/DDBJ databases">
        <title>Genomic Encyclopedia of Archaeal and Bacterial Type Strains, Phase II (KMG-II): from individual species to whole genera.</title>
        <authorList>
            <person name="Goeker M."/>
        </authorList>
    </citation>
    <scope>NUCLEOTIDE SEQUENCE [LARGE SCALE GENOMIC DNA]</scope>
    <source>
        <strain evidence="12 13">DSM 5002</strain>
    </source>
</reference>
<proteinExistence type="inferred from homology"/>
<comment type="catalytic activity">
    <reaction evidence="9">
        <text>N-terminal S-1,2-diacyl-sn-glyceryl-L-cysteinyl-[lipoprotein] + a glycerophospholipid = N-acyl-S-1,2-diacyl-sn-glyceryl-L-cysteinyl-[lipoprotein] + a 2-acyl-sn-glycero-3-phospholipid + H(+)</text>
        <dbReference type="Rhea" id="RHEA:48228"/>
        <dbReference type="Rhea" id="RHEA-COMP:14681"/>
        <dbReference type="Rhea" id="RHEA-COMP:14684"/>
        <dbReference type="ChEBI" id="CHEBI:15378"/>
        <dbReference type="ChEBI" id="CHEBI:136912"/>
        <dbReference type="ChEBI" id="CHEBI:140656"/>
        <dbReference type="ChEBI" id="CHEBI:140657"/>
        <dbReference type="ChEBI" id="CHEBI:140660"/>
        <dbReference type="EC" id="2.3.1.269"/>
    </reaction>
</comment>
<dbReference type="GO" id="GO:0042158">
    <property type="term" value="P:lipoprotein biosynthetic process"/>
    <property type="evidence" value="ECO:0007669"/>
    <property type="project" value="UniProtKB-UniRule"/>
</dbReference>
<dbReference type="Pfam" id="PF00795">
    <property type="entry name" value="CN_hydrolase"/>
    <property type="match status" value="1"/>
</dbReference>
<comment type="pathway">
    <text evidence="9">Protein modification; lipoprotein biosynthesis (N-acyl transfer).</text>
</comment>
<feature type="transmembrane region" description="Helical" evidence="9">
    <location>
        <begin position="234"/>
        <end position="253"/>
    </location>
</feature>
<keyword evidence="3 9" id="KW-1003">Cell membrane</keyword>
<evidence type="ECO:0000313" key="13">
    <source>
        <dbReference type="Proteomes" id="UP000266273"/>
    </source>
</evidence>
<feature type="transmembrane region" description="Helical" evidence="9">
    <location>
        <begin position="67"/>
        <end position="85"/>
    </location>
</feature>
<feature type="transmembrane region" description="Helical" evidence="9">
    <location>
        <begin position="541"/>
        <end position="560"/>
    </location>
</feature>
<feature type="region of interest" description="Disordered" evidence="10">
    <location>
        <begin position="1"/>
        <end position="21"/>
    </location>
</feature>
<protein>
    <recommendedName>
        <fullName evidence="9">Apolipoprotein N-acyltransferase</fullName>
        <shortName evidence="9">ALP N-acyltransferase</shortName>
        <ecNumber evidence="9">2.3.1.269</ecNumber>
    </recommendedName>
</protein>
<dbReference type="AlphaFoldDB" id="A0A397PEA8"/>
<dbReference type="CDD" id="cd07571">
    <property type="entry name" value="ALP_N-acyl_transferase"/>
    <property type="match status" value="1"/>
</dbReference>
<dbReference type="PROSITE" id="PS50263">
    <property type="entry name" value="CN_HYDROLASE"/>
    <property type="match status" value="1"/>
</dbReference>
<dbReference type="GO" id="GO:0005886">
    <property type="term" value="C:plasma membrane"/>
    <property type="evidence" value="ECO:0007669"/>
    <property type="project" value="UniProtKB-SubCell"/>
</dbReference>
<feature type="transmembrane region" description="Helical" evidence="9">
    <location>
        <begin position="201"/>
        <end position="222"/>
    </location>
</feature>
<dbReference type="NCBIfam" id="TIGR00546">
    <property type="entry name" value="lnt"/>
    <property type="match status" value="1"/>
</dbReference>
<keyword evidence="4 9" id="KW-0808">Transferase</keyword>
<keyword evidence="7 9" id="KW-0472">Membrane</keyword>
<gene>
    <name evidence="9" type="primary">lnt</name>
    <name evidence="12" type="ORF">BXY53_2430</name>
</gene>
<evidence type="ECO:0000256" key="4">
    <source>
        <dbReference type="ARBA" id="ARBA00022679"/>
    </source>
</evidence>
<comment type="caution">
    <text evidence="12">The sequence shown here is derived from an EMBL/GenBank/DDBJ whole genome shotgun (WGS) entry which is preliminary data.</text>
</comment>
<dbReference type="PANTHER" id="PTHR38686:SF1">
    <property type="entry name" value="APOLIPOPROTEIN N-ACYLTRANSFERASE"/>
    <property type="match status" value="1"/>
</dbReference>
<dbReference type="RefSeq" id="WP_119062235.1">
    <property type="nucleotide sequence ID" value="NZ_QXDF01000003.1"/>
</dbReference>
<dbReference type="InterPro" id="IPR045378">
    <property type="entry name" value="LNT_N"/>
</dbReference>
<evidence type="ECO:0000256" key="8">
    <source>
        <dbReference type="ARBA" id="ARBA00023315"/>
    </source>
</evidence>
<accession>A0A397PEA8</accession>
<name>A0A397PEA8_9HYPH</name>
<dbReference type="EMBL" id="QXDF01000003">
    <property type="protein sequence ID" value="RIA47352.1"/>
    <property type="molecule type" value="Genomic_DNA"/>
</dbReference>
<dbReference type="Pfam" id="PF20154">
    <property type="entry name" value="LNT_N"/>
    <property type="match status" value="1"/>
</dbReference>
<evidence type="ECO:0000259" key="11">
    <source>
        <dbReference type="PROSITE" id="PS50263"/>
    </source>
</evidence>